<dbReference type="Gene3D" id="3.40.30.10">
    <property type="entry name" value="Glutaredoxin"/>
    <property type="match status" value="1"/>
</dbReference>
<dbReference type="CDD" id="cd03049">
    <property type="entry name" value="GST_N_3"/>
    <property type="match status" value="1"/>
</dbReference>
<dbReference type="Proteomes" id="UP001184614">
    <property type="component" value="Unassembled WGS sequence"/>
</dbReference>
<organism evidence="2 3">
    <name type="scientific">Brucella pseudogrignonensis</name>
    <dbReference type="NCBI Taxonomy" id="419475"/>
    <lineage>
        <taxon>Bacteria</taxon>
        <taxon>Pseudomonadati</taxon>
        <taxon>Pseudomonadota</taxon>
        <taxon>Alphaproteobacteria</taxon>
        <taxon>Hyphomicrobiales</taxon>
        <taxon>Brucellaceae</taxon>
        <taxon>Brucella/Ochrobactrum group</taxon>
        <taxon>Brucella</taxon>
    </lineage>
</organism>
<comment type="caution">
    <text evidence="2">The sequence shown here is derived from an EMBL/GenBank/DDBJ whole genome shotgun (WGS) entry which is preliminary data.</text>
</comment>
<gene>
    <name evidence="2" type="ORF">J2782_001086</name>
</gene>
<name>A0ABU1M5T4_9HYPH</name>
<evidence type="ECO:0000259" key="1">
    <source>
        <dbReference type="PROSITE" id="PS50404"/>
    </source>
</evidence>
<dbReference type="InterPro" id="IPR036282">
    <property type="entry name" value="Glutathione-S-Trfase_C_sf"/>
</dbReference>
<proteinExistence type="predicted"/>
<dbReference type="InterPro" id="IPR004045">
    <property type="entry name" value="Glutathione_S-Trfase_N"/>
</dbReference>
<keyword evidence="3" id="KW-1185">Reference proteome</keyword>
<accession>A0ABU1M5T4</accession>
<feature type="domain" description="GST N-terminal" evidence="1">
    <location>
        <begin position="1"/>
        <end position="80"/>
    </location>
</feature>
<dbReference type="InterPro" id="IPR040079">
    <property type="entry name" value="Glutathione_S-Trfase"/>
</dbReference>
<dbReference type="SUPFAM" id="SSF52833">
    <property type="entry name" value="Thioredoxin-like"/>
    <property type="match status" value="1"/>
</dbReference>
<dbReference type="Gene3D" id="1.20.1050.10">
    <property type="match status" value="1"/>
</dbReference>
<dbReference type="PANTHER" id="PTHR43968">
    <property type="match status" value="1"/>
</dbReference>
<dbReference type="InterPro" id="IPR036249">
    <property type="entry name" value="Thioredoxin-like_sf"/>
</dbReference>
<dbReference type="SFLD" id="SFLDS00019">
    <property type="entry name" value="Glutathione_Transferase_(cytos"/>
    <property type="match status" value="1"/>
</dbReference>
<evidence type="ECO:0000313" key="2">
    <source>
        <dbReference type="EMBL" id="MDR6431381.1"/>
    </source>
</evidence>
<dbReference type="Pfam" id="PF13409">
    <property type="entry name" value="GST_N_2"/>
    <property type="match status" value="1"/>
</dbReference>
<sequence>MMTQILYSPASPYSAKVRMAAAYADIPFESVVVTTSAEPENLVNANPLGKIPTLITDDGKSVFDSRAIMQYLNRVSGNKIFPRNAEKRTDAERYEAIADGLADVLLAHVYERRARPEEKVHQPWLDLQWRKAERALDLLNESPPRLVGKLHGGHLAVAATLSYLTLRFGDKWERGRPKLKRWMKRFEELHPELVKLLPQG</sequence>
<dbReference type="GO" id="GO:0004364">
    <property type="term" value="F:glutathione transferase activity"/>
    <property type="evidence" value="ECO:0007669"/>
    <property type="project" value="UniProtKB-EC"/>
</dbReference>
<evidence type="ECO:0000313" key="3">
    <source>
        <dbReference type="Proteomes" id="UP001184614"/>
    </source>
</evidence>
<dbReference type="PANTHER" id="PTHR43968:SF6">
    <property type="entry name" value="GLUTATHIONE S-TRANSFERASE OMEGA"/>
    <property type="match status" value="1"/>
</dbReference>
<keyword evidence="2" id="KW-0808">Transferase</keyword>
<dbReference type="PROSITE" id="PS50404">
    <property type="entry name" value="GST_NTER"/>
    <property type="match status" value="1"/>
</dbReference>
<dbReference type="CDD" id="cd03205">
    <property type="entry name" value="GST_C_6"/>
    <property type="match status" value="1"/>
</dbReference>
<dbReference type="InterPro" id="IPR050983">
    <property type="entry name" value="GST_Omega/HSP26"/>
</dbReference>
<dbReference type="EC" id="2.5.1.18" evidence="2"/>
<protein>
    <submittedName>
        <fullName evidence="2">Glutathione S-transferase</fullName>
        <ecNumber evidence="2">2.5.1.18</ecNumber>
    </submittedName>
</protein>
<dbReference type="SUPFAM" id="SSF47616">
    <property type="entry name" value="GST C-terminal domain-like"/>
    <property type="match status" value="1"/>
</dbReference>
<dbReference type="EMBL" id="JAVDQT010000001">
    <property type="protein sequence ID" value="MDR6431381.1"/>
    <property type="molecule type" value="Genomic_DNA"/>
</dbReference>
<reference evidence="2 3" key="1">
    <citation type="submission" date="2023-07" db="EMBL/GenBank/DDBJ databases">
        <title>Sorghum-associated microbial communities from plants grown in Nebraska, USA.</title>
        <authorList>
            <person name="Schachtman D."/>
        </authorList>
    </citation>
    <scope>NUCLEOTIDE SEQUENCE [LARGE SCALE GENOMIC DNA]</scope>
    <source>
        <strain evidence="2 3">DS1730</strain>
    </source>
</reference>